<dbReference type="STRING" id="930990.A0A067MAZ0"/>
<keyword evidence="5" id="KW-0539">Nucleus</keyword>
<dbReference type="AlphaFoldDB" id="A0A067MAZ0"/>
<evidence type="ECO:0000256" key="1">
    <source>
        <dbReference type="ARBA" id="ARBA00004123"/>
    </source>
</evidence>
<name>A0A067MAZ0_BOTB1</name>
<evidence type="ECO:0000256" key="6">
    <source>
        <dbReference type="SAM" id="MobiDB-lite"/>
    </source>
</evidence>
<evidence type="ECO:0000256" key="2">
    <source>
        <dbReference type="ARBA" id="ARBA00022723"/>
    </source>
</evidence>
<keyword evidence="9" id="KW-1185">Reference proteome</keyword>
<keyword evidence="4" id="KW-0804">Transcription</keyword>
<dbReference type="Pfam" id="PF04082">
    <property type="entry name" value="Fungal_trans"/>
    <property type="match status" value="1"/>
</dbReference>
<dbReference type="InterPro" id="IPR050815">
    <property type="entry name" value="TF_fung"/>
</dbReference>
<dbReference type="Gene3D" id="4.10.240.10">
    <property type="entry name" value="Zn(2)-C6 fungal-type DNA-binding domain"/>
    <property type="match status" value="1"/>
</dbReference>
<keyword evidence="2" id="KW-0479">Metal-binding</keyword>
<accession>A0A067MAZ0</accession>
<dbReference type="EMBL" id="KL198083">
    <property type="protein sequence ID" value="KDQ09047.1"/>
    <property type="molecule type" value="Genomic_DNA"/>
</dbReference>
<feature type="compositionally biased region" description="Low complexity" evidence="6">
    <location>
        <begin position="123"/>
        <end position="141"/>
    </location>
</feature>
<dbReference type="HOGENOM" id="CLU_009416_1_0_1"/>
<reference evidence="9" key="1">
    <citation type="journal article" date="2014" name="Proc. Natl. Acad. Sci. U.S.A.">
        <title>Extensive sampling of basidiomycete genomes demonstrates inadequacy of the white-rot/brown-rot paradigm for wood decay fungi.</title>
        <authorList>
            <person name="Riley R."/>
            <person name="Salamov A.A."/>
            <person name="Brown D.W."/>
            <person name="Nagy L.G."/>
            <person name="Floudas D."/>
            <person name="Held B.W."/>
            <person name="Levasseur A."/>
            <person name="Lombard V."/>
            <person name="Morin E."/>
            <person name="Otillar R."/>
            <person name="Lindquist E.A."/>
            <person name="Sun H."/>
            <person name="LaButti K.M."/>
            <person name="Schmutz J."/>
            <person name="Jabbour D."/>
            <person name="Luo H."/>
            <person name="Baker S.E."/>
            <person name="Pisabarro A.G."/>
            <person name="Walton J.D."/>
            <person name="Blanchette R.A."/>
            <person name="Henrissat B."/>
            <person name="Martin F."/>
            <person name="Cullen D."/>
            <person name="Hibbett D.S."/>
            <person name="Grigoriev I.V."/>
        </authorList>
    </citation>
    <scope>NUCLEOTIDE SEQUENCE [LARGE SCALE GENOMIC DNA]</scope>
    <source>
        <strain evidence="9">FD-172 SS1</strain>
    </source>
</reference>
<evidence type="ECO:0000313" key="8">
    <source>
        <dbReference type="EMBL" id="KDQ09047.1"/>
    </source>
</evidence>
<comment type="subcellular location">
    <subcellularLocation>
        <location evidence="1">Nucleus</location>
    </subcellularLocation>
</comment>
<dbReference type="SUPFAM" id="SSF57701">
    <property type="entry name" value="Zn2/Cys6 DNA-binding domain"/>
    <property type="match status" value="1"/>
</dbReference>
<dbReference type="PANTHER" id="PTHR47338">
    <property type="entry name" value="ZN(II)2CYS6 TRANSCRIPTION FACTOR (EUROFUNG)-RELATED"/>
    <property type="match status" value="1"/>
</dbReference>
<feature type="domain" description="Zn(2)-C6 fungal-type" evidence="7">
    <location>
        <begin position="27"/>
        <end position="60"/>
    </location>
</feature>
<protein>
    <recommendedName>
        <fullName evidence="7">Zn(2)-C6 fungal-type domain-containing protein</fullName>
    </recommendedName>
</protein>
<dbReference type="GO" id="GO:0005634">
    <property type="term" value="C:nucleus"/>
    <property type="evidence" value="ECO:0007669"/>
    <property type="project" value="UniProtKB-SubCell"/>
</dbReference>
<evidence type="ECO:0000313" key="9">
    <source>
        <dbReference type="Proteomes" id="UP000027195"/>
    </source>
</evidence>
<dbReference type="Proteomes" id="UP000027195">
    <property type="component" value="Unassembled WGS sequence"/>
</dbReference>
<dbReference type="GO" id="GO:0006351">
    <property type="term" value="P:DNA-templated transcription"/>
    <property type="evidence" value="ECO:0007669"/>
    <property type="project" value="InterPro"/>
</dbReference>
<dbReference type="InterPro" id="IPR001138">
    <property type="entry name" value="Zn2Cys6_DnaBD"/>
</dbReference>
<organism evidence="8 9">
    <name type="scientific">Botryobasidium botryosum (strain FD-172 SS1)</name>
    <dbReference type="NCBI Taxonomy" id="930990"/>
    <lineage>
        <taxon>Eukaryota</taxon>
        <taxon>Fungi</taxon>
        <taxon>Dikarya</taxon>
        <taxon>Basidiomycota</taxon>
        <taxon>Agaricomycotina</taxon>
        <taxon>Agaricomycetes</taxon>
        <taxon>Cantharellales</taxon>
        <taxon>Botryobasidiaceae</taxon>
        <taxon>Botryobasidium</taxon>
    </lineage>
</organism>
<evidence type="ECO:0000259" key="7">
    <source>
        <dbReference type="PROSITE" id="PS50048"/>
    </source>
</evidence>
<dbReference type="InterPro" id="IPR007219">
    <property type="entry name" value="XnlR_reg_dom"/>
</dbReference>
<dbReference type="CDD" id="cd12148">
    <property type="entry name" value="fungal_TF_MHR"/>
    <property type="match status" value="1"/>
</dbReference>
<feature type="region of interest" description="Disordered" evidence="6">
    <location>
        <begin position="113"/>
        <end position="154"/>
    </location>
</feature>
<keyword evidence="3" id="KW-0805">Transcription regulation</keyword>
<dbReference type="PROSITE" id="PS50048">
    <property type="entry name" value="ZN2_CY6_FUNGAL_2"/>
    <property type="match status" value="1"/>
</dbReference>
<gene>
    <name evidence="8" type="ORF">BOTBODRAFT_69421</name>
</gene>
<dbReference type="OrthoDB" id="5600212at2759"/>
<dbReference type="InterPro" id="IPR036864">
    <property type="entry name" value="Zn2-C6_fun-type_DNA-bd_sf"/>
</dbReference>
<sequence length="589" mass="65852">MRPPSRRSPSPPTMSSANKRLLKRNQACRECRRRKQKCDAAKPHCGSCVRHWRARVSVPCPPGYTHPPEPICTYDPIEGLILSPDQVADPNQRARLLEDKIAELQVQLLEAQDRHNKELLPPTRGGSRSHSASSTSDGSHSNLSSHGHTALPHGASLPDNNTLFHLVDLYFQYDPCGSRMLHPPTLSANLALSTKHPNYPHPALLHAISASAARWMPAEQGWDQQHQSRFAEYHASCARAHIEEMNATGRMNFQIHVASIIIAWWLYHQGRWSDAWSLVGSITRTSLGFGLNSPGTHPSRPESAPYFSPAKDNTDLEMRRRVMWMSVILDRVISVGQWAHSMGEEIIGTEFPLCNVDYDRQNAITKNPQSLSTGSALTTHIPGYTDSFILVVKASLLLGRVTDYNVRRGLHRSSKERHPGAERAHRDFRAIDQLLTDFLLTLPSSMRTCPTPRISSSGGLKLDVDLYLVHLIPHAATITLHNPLADFYDANCVSVRRLLQAAQSIVVAHNMLHTARFDLKRLHPFVTICWYLAGAVLVRLKEKLEKDRMNTSSIARDIDLLRQAMVTYGAASPIGVTQEKLLCDSMQCT</sequence>
<dbReference type="InParanoid" id="A0A067MAZ0"/>
<proteinExistence type="predicted"/>
<dbReference type="CDD" id="cd00067">
    <property type="entry name" value="GAL4"/>
    <property type="match status" value="1"/>
</dbReference>
<dbReference type="GO" id="GO:0008270">
    <property type="term" value="F:zinc ion binding"/>
    <property type="evidence" value="ECO:0007669"/>
    <property type="project" value="InterPro"/>
</dbReference>
<evidence type="ECO:0000256" key="3">
    <source>
        <dbReference type="ARBA" id="ARBA00023015"/>
    </source>
</evidence>
<dbReference type="GO" id="GO:0003677">
    <property type="term" value="F:DNA binding"/>
    <property type="evidence" value="ECO:0007669"/>
    <property type="project" value="InterPro"/>
</dbReference>
<evidence type="ECO:0000256" key="5">
    <source>
        <dbReference type="ARBA" id="ARBA00023242"/>
    </source>
</evidence>
<dbReference type="GO" id="GO:0000981">
    <property type="term" value="F:DNA-binding transcription factor activity, RNA polymerase II-specific"/>
    <property type="evidence" value="ECO:0007669"/>
    <property type="project" value="InterPro"/>
</dbReference>
<dbReference type="Pfam" id="PF00172">
    <property type="entry name" value="Zn_clus"/>
    <property type="match status" value="1"/>
</dbReference>
<evidence type="ECO:0000256" key="4">
    <source>
        <dbReference type="ARBA" id="ARBA00023163"/>
    </source>
</evidence>
<dbReference type="PANTHER" id="PTHR47338:SF29">
    <property type="entry name" value="ZN(2)-C6 FUNGAL-TYPE DOMAIN-CONTAINING PROTEIN"/>
    <property type="match status" value="1"/>
</dbReference>